<dbReference type="GO" id="GO:0005262">
    <property type="term" value="F:calcium channel activity"/>
    <property type="evidence" value="ECO:0007669"/>
    <property type="project" value="TreeGrafter"/>
</dbReference>
<feature type="transmembrane region" description="Helical" evidence="5">
    <location>
        <begin position="128"/>
        <end position="149"/>
    </location>
</feature>
<dbReference type="InterPro" id="IPR004837">
    <property type="entry name" value="NaCa_Exmemb"/>
</dbReference>
<evidence type="ECO:0000256" key="5">
    <source>
        <dbReference type="SAM" id="Phobius"/>
    </source>
</evidence>
<reference evidence="7 8" key="1">
    <citation type="submission" date="2017-02" db="EMBL/GenBank/DDBJ databases">
        <title>The complete genomic sequence of a novel cold adapted crude oil-degrading bacterium Planococcus qaidamina Y42.</title>
        <authorList>
            <person name="Yang R."/>
        </authorList>
    </citation>
    <scope>NUCLEOTIDE SEQUENCE [LARGE SCALE GENOMIC DNA]</scope>
    <source>
        <strain evidence="7 8">Y42</strain>
    </source>
</reference>
<dbReference type="EMBL" id="CP019640">
    <property type="protein sequence ID" value="AQQ52563.1"/>
    <property type="molecule type" value="Genomic_DNA"/>
</dbReference>
<dbReference type="Proteomes" id="UP000188184">
    <property type="component" value="Chromosome"/>
</dbReference>
<dbReference type="RefSeq" id="WP_077588447.1">
    <property type="nucleotide sequence ID" value="NZ_CP019640.1"/>
</dbReference>
<dbReference type="InterPro" id="IPR004481">
    <property type="entry name" value="K/Na/Ca-exchanger"/>
</dbReference>
<dbReference type="KEGG" id="pmar:B0X71_05265"/>
<feature type="transmembrane region" description="Helical" evidence="5">
    <location>
        <begin position="101"/>
        <end position="122"/>
    </location>
</feature>
<dbReference type="GO" id="GO:0008273">
    <property type="term" value="F:calcium, potassium:sodium antiporter activity"/>
    <property type="evidence" value="ECO:0007669"/>
    <property type="project" value="TreeGrafter"/>
</dbReference>
<comment type="subcellular location">
    <subcellularLocation>
        <location evidence="1">Membrane</location>
        <topology evidence="1">Multi-pass membrane protein</topology>
    </subcellularLocation>
</comment>
<evidence type="ECO:0000256" key="3">
    <source>
        <dbReference type="ARBA" id="ARBA00022989"/>
    </source>
</evidence>
<evidence type="ECO:0000313" key="7">
    <source>
        <dbReference type="EMBL" id="AQQ52563.1"/>
    </source>
</evidence>
<dbReference type="GO" id="GO:0006874">
    <property type="term" value="P:intracellular calcium ion homeostasis"/>
    <property type="evidence" value="ECO:0007669"/>
    <property type="project" value="TreeGrafter"/>
</dbReference>
<feature type="domain" description="Sodium/calcium exchanger membrane region" evidence="6">
    <location>
        <begin position="2"/>
        <end position="126"/>
    </location>
</feature>
<sequence length="331" mass="34487">MVFVYFILAAAVTVFAAIKLSSYADVISEKSALGGMMVGTLLLAGATSLPEVTTSISAGIIGNADIAVGNVFGSNLFNLFILAVFDIAYRRRKLLEQASYAHTYTALLGLFLTVLALTALYLEIDASIFGVGIDTIIILLFYAIGMAVISRLPSPPLEPAEPASAPDSPVRAQSMLSIRQAGIRFALAALLIMAAGTALSVLGDRIAVVTGLGSSFVGSFLIAATTSLPEAVSVFIALRLNNANLAVGSILGSNIFNMVILAVADLSYRDGAVLSAASGAHVIIASGVIAMALLVLYMLRRGKTGSLATYTAPAILILLVYFTASYLNFIY</sequence>
<proteinExistence type="predicted"/>
<keyword evidence="4 5" id="KW-0472">Membrane</keyword>
<dbReference type="OrthoDB" id="9794225at2"/>
<dbReference type="GO" id="GO:0005886">
    <property type="term" value="C:plasma membrane"/>
    <property type="evidence" value="ECO:0007669"/>
    <property type="project" value="TreeGrafter"/>
</dbReference>
<dbReference type="Pfam" id="PF01699">
    <property type="entry name" value="Na_Ca_ex"/>
    <property type="match status" value="2"/>
</dbReference>
<accession>A0A1Q2KWN8</accession>
<feature type="domain" description="Sodium/calcium exchanger membrane region" evidence="6">
    <location>
        <begin position="185"/>
        <end position="324"/>
    </location>
</feature>
<dbReference type="PANTHER" id="PTHR10846:SF8">
    <property type="entry name" value="INNER MEMBRANE PROTEIN YRBG"/>
    <property type="match status" value="1"/>
</dbReference>
<evidence type="ECO:0000256" key="2">
    <source>
        <dbReference type="ARBA" id="ARBA00022692"/>
    </source>
</evidence>
<dbReference type="AlphaFoldDB" id="A0A1Q2KWN8"/>
<evidence type="ECO:0000256" key="4">
    <source>
        <dbReference type="ARBA" id="ARBA00023136"/>
    </source>
</evidence>
<keyword evidence="8" id="KW-1185">Reference proteome</keyword>
<keyword evidence="2 5" id="KW-0812">Transmembrane</keyword>
<evidence type="ECO:0000313" key="8">
    <source>
        <dbReference type="Proteomes" id="UP000188184"/>
    </source>
</evidence>
<dbReference type="InterPro" id="IPR044880">
    <property type="entry name" value="NCX_ion-bd_dom_sf"/>
</dbReference>
<evidence type="ECO:0000256" key="1">
    <source>
        <dbReference type="ARBA" id="ARBA00004141"/>
    </source>
</evidence>
<feature type="transmembrane region" description="Helical" evidence="5">
    <location>
        <begin position="276"/>
        <end position="299"/>
    </location>
</feature>
<feature type="transmembrane region" description="Helical" evidence="5">
    <location>
        <begin position="311"/>
        <end position="330"/>
    </location>
</feature>
<keyword evidence="3 5" id="KW-1133">Transmembrane helix</keyword>
<name>A0A1Q2KWN8_9BACL</name>
<feature type="transmembrane region" description="Helical" evidence="5">
    <location>
        <begin position="71"/>
        <end position="89"/>
    </location>
</feature>
<evidence type="ECO:0000259" key="6">
    <source>
        <dbReference type="Pfam" id="PF01699"/>
    </source>
</evidence>
<dbReference type="Gene3D" id="1.20.1420.30">
    <property type="entry name" value="NCX, central ion-binding region"/>
    <property type="match status" value="1"/>
</dbReference>
<protein>
    <submittedName>
        <fullName evidence="7">Cation transporter</fullName>
    </submittedName>
</protein>
<feature type="transmembrane region" description="Helical" evidence="5">
    <location>
        <begin position="245"/>
        <end position="264"/>
    </location>
</feature>
<dbReference type="PANTHER" id="PTHR10846">
    <property type="entry name" value="SODIUM/POTASSIUM/CALCIUM EXCHANGER"/>
    <property type="match status" value="1"/>
</dbReference>
<organism evidence="7 8">
    <name type="scientific">Planococcus lenghuensis</name>
    <dbReference type="NCBI Taxonomy" id="2213202"/>
    <lineage>
        <taxon>Bacteria</taxon>
        <taxon>Bacillati</taxon>
        <taxon>Bacillota</taxon>
        <taxon>Bacilli</taxon>
        <taxon>Bacillales</taxon>
        <taxon>Caryophanaceae</taxon>
        <taxon>Planococcus</taxon>
    </lineage>
</organism>
<feature type="transmembrane region" description="Helical" evidence="5">
    <location>
        <begin position="181"/>
        <end position="203"/>
    </location>
</feature>
<gene>
    <name evidence="7" type="ORF">B0X71_05265</name>
</gene>
<feature type="transmembrane region" description="Helical" evidence="5">
    <location>
        <begin position="215"/>
        <end position="238"/>
    </location>
</feature>